<dbReference type="OrthoDB" id="10069406at2759"/>
<dbReference type="AlphaFoldDB" id="A0A815D820"/>
<dbReference type="Gene3D" id="3.90.176.10">
    <property type="entry name" value="Toxin ADP-ribosyltransferase, Chain A, domain 1"/>
    <property type="match status" value="1"/>
</dbReference>
<accession>A0A815D820</accession>
<dbReference type="Proteomes" id="UP000663829">
    <property type="component" value="Unassembled WGS sequence"/>
</dbReference>
<evidence type="ECO:0000313" key="3">
    <source>
        <dbReference type="Proteomes" id="UP000663829"/>
    </source>
</evidence>
<gene>
    <name evidence="1" type="ORF">GPM918_LOCUS28157</name>
    <name evidence="2" type="ORF">SRO942_LOCUS28620</name>
</gene>
<dbReference type="EMBL" id="CAJNOQ010012161">
    <property type="protein sequence ID" value="CAF1293503.1"/>
    <property type="molecule type" value="Genomic_DNA"/>
</dbReference>
<evidence type="ECO:0000313" key="2">
    <source>
        <dbReference type="EMBL" id="CAF4103384.1"/>
    </source>
</evidence>
<protein>
    <submittedName>
        <fullName evidence="1">Uncharacterized protein</fullName>
    </submittedName>
</protein>
<sequence length="523" mass="61877">DSSFLEEFKMTSRLNFEEKPDSDEILSSSLIDLKENYQLVWLDVNAKNDSDESIFTIRHLQNTVDRISKFDDLQECVSYIEETQEITTFIICSGTLGEDLVPTILDRKNIWAIYVYCYDIDSHKPWTWLYSKIKTVRTSLKYLLKDLIYNIQEYKQYEKETENGIGIFNFIGQDQTTTTTGISGTDWSRFINTLCHLSYPTNACTQFVDNLKNYYKNDTAKLREIDDFEKNYMPENAILWYTRPIFLYKLLNKAFLLRNPQLLFSIGFFIHDLYQQLNEEEEKYKSNHLVDCPVFTVYRGQVISRNEIERFSALLTDYSIEVSRDVYIINTSFISTTQDRNVATLFIIQSSTPDDQIQGILFEIEFDVQLKSRPYADITHLSHFEQESETLITYGCIFKPIDLYYDETENFWICKLKLLNNLDCYDINEYESTSERRTLKTCINNLLYNDSRGIFEKGIQCFDMLIQLFPVEKWITVAKRQFLLSIHDRLTQSDHSEHIRKNIELIHMWSDYVDDNEINCSLI</sequence>
<feature type="non-terminal residue" evidence="1">
    <location>
        <position position="1"/>
    </location>
</feature>
<name>A0A815D820_9BILA</name>
<dbReference type="Proteomes" id="UP000681722">
    <property type="component" value="Unassembled WGS sequence"/>
</dbReference>
<evidence type="ECO:0000313" key="1">
    <source>
        <dbReference type="EMBL" id="CAF1293503.1"/>
    </source>
</evidence>
<keyword evidence="3" id="KW-1185">Reference proteome</keyword>
<organism evidence="1 3">
    <name type="scientific">Didymodactylos carnosus</name>
    <dbReference type="NCBI Taxonomy" id="1234261"/>
    <lineage>
        <taxon>Eukaryota</taxon>
        <taxon>Metazoa</taxon>
        <taxon>Spiralia</taxon>
        <taxon>Gnathifera</taxon>
        <taxon>Rotifera</taxon>
        <taxon>Eurotatoria</taxon>
        <taxon>Bdelloidea</taxon>
        <taxon>Philodinida</taxon>
        <taxon>Philodinidae</taxon>
        <taxon>Didymodactylos</taxon>
    </lineage>
</organism>
<comment type="caution">
    <text evidence="1">The sequence shown here is derived from an EMBL/GenBank/DDBJ whole genome shotgun (WGS) entry which is preliminary data.</text>
</comment>
<reference evidence="1" key="1">
    <citation type="submission" date="2021-02" db="EMBL/GenBank/DDBJ databases">
        <authorList>
            <person name="Nowell W R."/>
        </authorList>
    </citation>
    <scope>NUCLEOTIDE SEQUENCE</scope>
</reference>
<dbReference type="EMBL" id="CAJOBC010033881">
    <property type="protein sequence ID" value="CAF4103384.1"/>
    <property type="molecule type" value="Genomic_DNA"/>
</dbReference>
<dbReference type="SUPFAM" id="SSF56399">
    <property type="entry name" value="ADP-ribosylation"/>
    <property type="match status" value="1"/>
</dbReference>
<proteinExistence type="predicted"/>